<comment type="caution">
    <text evidence="6">The sequence shown here is derived from an EMBL/GenBank/DDBJ whole genome shotgun (WGS) entry which is preliminary data.</text>
</comment>
<dbReference type="SUPFAM" id="SSF160996">
    <property type="entry name" value="HI0933 insert domain-like"/>
    <property type="match status" value="1"/>
</dbReference>
<evidence type="ECO:0000256" key="2">
    <source>
        <dbReference type="ARBA" id="ARBA00022630"/>
    </source>
</evidence>
<evidence type="ECO:0000256" key="3">
    <source>
        <dbReference type="ARBA" id="ARBA00022827"/>
    </source>
</evidence>
<sequence>MDNNEFDIAVIGGGPAGLMAAGAAAEHGAEVVLLEKNDQPGKKLLITGKGRCNITTAETEPSKIIAVFGKNGKFLYSALHSFSVDDTINFFNNRGLATKVEHGQRIFPVSDRAEDVLQLLLNYTREGKVRIIKNCTVIKLINKRHTIDKLKTSRGDIMAAHYIVCVGGLSYPTTGSVGNGYHWAKLLGHTVTLPQPALVPIKTKEPWIKDLAGLSLKNVRIDIYQGKKHGEHFGEALFTHDGMSGPIILDMSQAIGALLKNGEVELRLDLKPVLDYQILDKRLQRDFHANANKYFRNSLTDLLPNKLIPVIVRLSGIDPYKKVNLITKEERKKLLHLLKEFTCKVCALDGFGKAITTSGGINLKEIDPRAMKSKIIDNLSFAGEIIDLNGPTGGYNLQMCWSTGYLAGHSVVNLRR</sequence>
<keyword evidence="3" id="KW-0274">FAD</keyword>
<proteinExistence type="predicted"/>
<protein>
    <recommendedName>
        <fullName evidence="8">FAD-dependent oxidoreductase</fullName>
    </recommendedName>
</protein>
<dbReference type="EMBL" id="METP01000034">
    <property type="protein sequence ID" value="OGC05765.1"/>
    <property type="molecule type" value="Genomic_DNA"/>
</dbReference>
<dbReference type="Gene3D" id="3.50.50.60">
    <property type="entry name" value="FAD/NAD(P)-binding domain"/>
    <property type="match status" value="1"/>
</dbReference>
<dbReference type="Gene3D" id="2.40.30.10">
    <property type="entry name" value="Translation factors"/>
    <property type="match status" value="1"/>
</dbReference>
<dbReference type="NCBIfam" id="TIGR00275">
    <property type="entry name" value="aminoacetone oxidase family FAD-binding enzyme"/>
    <property type="match status" value="1"/>
</dbReference>
<evidence type="ECO:0000313" key="7">
    <source>
        <dbReference type="Proteomes" id="UP000176938"/>
    </source>
</evidence>
<dbReference type="PANTHER" id="PTHR42887:SF2">
    <property type="entry name" value="OS12G0638800 PROTEIN"/>
    <property type="match status" value="1"/>
</dbReference>
<dbReference type="SUPFAM" id="SSF51905">
    <property type="entry name" value="FAD/NAD(P)-binding domain"/>
    <property type="match status" value="1"/>
</dbReference>
<reference evidence="6 7" key="1">
    <citation type="journal article" date="2016" name="Nat. Commun.">
        <title>Thousands of microbial genomes shed light on interconnected biogeochemical processes in an aquifer system.</title>
        <authorList>
            <person name="Anantharaman K."/>
            <person name="Brown C.T."/>
            <person name="Hug L.A."/>
            <person name="Sharon I."/>
            <person name="Castelle C.J."/>
            <person name="Probst A.J."/>
            <person name="Thomas B.C."/>
            <person name="Singh A."/>
            <person name="Wilkins M.J."/>
            <person name="Karaoz U."/>
            <person name="Brodie E.L."/>
            <person name="Williams K.H."/>
            <person name="Hubbard S.S."/>
            <person name="Banfield J.F."/>
        </authorList>
    </citation>
    <scope>NUCLEOTIDE SEQUENCE [LARGE SCALE GENOMIC DNA]</scope>
</reference>
<organism evidence="6 7">
    <name type="scientific">candidate division WOR-1 bacterium RIFCSPLOWO2_02_FULL_46_20</name>
    <dbReference type="NCBI Taxonomy" id="1802567"/>
    <lineage>
        <taxon>Bacteria</taxon>
        <taxon>Bacillati</taxon>
        <taxon>Saganbacteria</taxon>
    </lineage>
</organism>
<dbReference type="InterPro" id="IPR023166">
    <property type="entry name" value="BaiN-like_dom_sf"/>
</dbReference>
<dbReference type="InterPro" id="IPR004792">
    <property type="entry name" value="BaiN-like"/>
</dbReference>
<evidence type="ECO:0000313" key="6">
    <source>
        <dbReference type="EMBL" id="OGC05765.1"/>
    </source>
</evidence>
<gene>
    <name evidence="6" type="ORF">A3H38_03945</name>
</gene>
<dbReference type="InterPro" id="IPR055178">
    <property type="entry name" value="RsdA/BaiN/AoA(So)-like_dom"/>
</dbReference>
<dbReference type="Gene3D" id="1.10.8.260">
    <property type="entry name" value="HI0933 insert domain-like"/>
    <property type="match status" value="1"/>
</dbReference>
<dbReference type="InterPro" id="IPR057661">
    <property type="entry name" value="RsdA/BaiN/AoA(So)_Rossmann"/>
</dbReference>
<feature type="domain" description="RsdA/BaiN/AoA(So)-like Rossmann fold-like" evidence="4">
    <location>
        <begin position="7"/>
        <end position="409"/>
    </location>
</feature>
<dbReference type="PANTHER" id="PTHR42887">
    <property type="entry name" value="OS12G0638800 PROTEIN"/>
    <property type="match status" value="1"/>
</dbReference>
<feature type="domain" description="RsdA/BaiN/AoA(So)-like insert" evidence="5">
    <location>
        <begin position="195"/>
        <end position="355"/>
    </location>
</feature>
<evidence type="ECO:0008006" key="8">
    <source>
        <dbReference type="Google" id="ProtNLM"/>
    </source>
</evidence>
<accession>A0A1F4RC50</accession>
<keyword evidence="2" id="KW-0285">Flavoprotein</keyword>
<evidence type="ECO:0000256" key="1">
    <source>
        <dbReference type="ARBA" id="ARBA00001974"/>
    </source>
</evidence>
<name>A0A1F4RC50_UNCSA</name>
<dbReference type="Proteomes" id="UP000176938">
    <property type="component" value="Unassembled WGS sequence"/>
</dbReference>
<comment type="cofactor">
    <cofactor evidence="1">
        <name>FAD</name>
        <dbReference type="ChEBI" id="CHEBI:57692"/>
    </cofactor>
</comment>
<dbReference type="AlphaFoldDB" id="A0A1F4RC50"/>
<dbReference type="Pfam" id="PF03486">
    <property type="entry name" value="HI0933_like"/>
    <property type="match status" value="1"/>
</dbReference>
<evidence type="ECO:0000259" key="4">
    <source>
        <dbReference type="Pfam" id="PF03486"/>
    </source>
</evidence>
<dbReference type="Pfam" id="PF22780">
    <property type="entry name" value="HI0933_like_1st"/>
    <property type="match status" value="1"/>
</dbReference>
<evidence type="ECO:0000259" key="5">
    <source>
        <dbReference type="Pfam" id="PF22780"/>
    </source>
</evidence>
<dbReference type="InterPro" id="IPR036188">
    <property type="entry name" value="FAD/NAD-bd_sf"/>
</dbReference>